<evidence type="ECO:0000256" key="1">
    <source>
        <dbReference type="ARBA" id="ARBA00023125"/>
    </source>
</evidence>
<comment type="caution">
    <text evidence="4">The sequence shown here is derived from an EMBL/GenBank/DDBJ whole genome shotgun (WGS) entry which is preliminary data.</text>
</comment>
<dbReference type="SUPFAM" id="SSF46689">
    <property type="entry name" value="Homeodomain-like"/>
    <property type="match status" value="1"/>
</dbReference>
<feature type="DNA-binding region" description="H-T-H motif" evidence="2">
    <location>
        <begin position="42"/>
        <end position="61"/>
    </location>
</feature>
<sequence>MSSGHVKDGRPRRQRLLREERHRQLLDVAWRIAREDGTEALTLGRLAEQAAVTKPVVYDHFPTRPALFAALYQEFDEHQNMVIDAALAVSEPTLEGRARVIASSYVDCVLEQGREIPGVVAALVGTPELATMKREHEAAFLEKCRTALAPFARGLTTARLCGMLGAAAGLSAAAASGEITTKDASEELYQVILAVVARSAG</sequence>
<dbReference type="Pfam" id="PF00440">
    <property type="entry name" value="TetR_N"/>
    <property type="match status" value="1"/>
</dbReference>
<dbReference type="PANTHER" id="PTHR30055:SF223">
    <property type="entry name" value="HTH-TYPE TRANSCRIPTIONAL REGULATOR UIDR"/>
    <property type="match status" value="1"/>
</dbReference>
<proteinExistence type="predicted"/>
<dbReference type="InterPro" id="IPR001647">
    <property type="entry name" value="HTH_TetR"/>
</dbReference>
<reference evidence="4 5" key="1">
    <citation type="submission" date="2022-02" db="EMBL/GenBank/DDBJ databases">
        <title>Draft genome sequence of Mezorhizobium retamae strain IRAMC:0171 isolated from Retama raetam nodules.</title>
        <authorList>
            <person name="Bengaied R."/>
            <person name="Sbissi I."/>
            <person name="Huber K."/>
            <person name="Ghodbane F."/>
            <person name="Nouioui I."/>
            <person name="Tarhouni M."/>
            <person name="Gtari M."/>
        </authorList>
    </citation>
    <scope>NUCLEOTIDE SEQUENCE [LARGE SCALE GENOMIC DNA]</scope>
    <source>
        <strain evidence="4 5">IRAMC:0171</strain>
    </source>
</reference>
<evidence type="ECO:0000259" key="3">
    <source>
        <dbReference type="PROSITE" id="PS50977"/>
    </source>
</evidence>
<name>A0ABS9QKM8_9HYPH</name>
<dbReference type="PANTHER" id="PTHR30055">
    <property type="entry name" value="HTH-TYPE TRANSCRIPTIONAL REGULATOR RUTR"/>
    <property type="match status" value="1"/>
</dbReference>
<protein>
    <submittedName>
        <fullName evidence="4">TetR/AcrR family transcriptional regulator</fullName>
    </submittedName>
</protein>
<dbReference type="RefSeq" id="WP_239368295.1">
    <property type="nucleotide sequence ID" value="NZ_JAKREW010000022.1"/>
</dbReference>
<keyword evidence="1 2" id="KW-0238">DNA-binding</keyword>
<dbReference type="Proteomes" id="UP001201701">
    <property type="component" value="Unassembled WGS sequence"/>
</dbReference>
<dbReference type="InterPro" id="IPR009057">
    <property type="entry name" value="Homeodomain-like_sf"/>
</dbReference>
<evidence type="ECO:0000256" key="2">
    <source>
        <dbReference type="PROSITE-ProRule" id="PRU00335"/>
    </source>
</evidence>
<dbReference type="Gene3D" id="1.10.357.10">
    <property type="entry name" value="Tetracycline Repressor, domain 2"/>
    <property type="match status" value="1"/>
</dbReference>
<evidence type="ECO:0000313" key="4">
    <source>
        <dbReference type="EMBL" id="MCG7507291.1"/>
    </source>
</evidence>
<dbReference type="PROSITE" id="PS50977">
    <property type="entry name" value="HTH_TETR_2"/>
    <property type="match status" value="1"/>
</dbReference>
<keyword evidence="5" id="KW-1185">Reference proteome</keyword>
<gene>
    <name evidence="4" type="ORF">L4923_19855</name>
</gene>
<accession>A0ABS9QKM8</accession>
<dbReference type="InterPro" id="IPR050109">
    <property type="entry name" value="HTH-type_TetR-like_transc_reg"/>
</dbReference>
<feature type="domain" description="HTH tetR-type" evidence="3">
    <location>
        <begin position="19"/>
        <end position="79"/>
    </location>
</feature>
<dbReference type="EMBL" id="JAKREW010000022">
    <property type="protein sequence ID" value="MCG7507291.1"/>
    <property type="molecule type" value="Genomic_DNA"/>
</dbReference>
<evidence type="ECO:0000313" key="5">
    <source>
        <dbReference type="Proteomes" id="UP001201701"/>
    </source>
</evidence>
<organism evidence="4 5">
    <name type="scientific">Mesorhizobium retamae</name>
    <dbReference type="NCBI Taxonomy" id="2912854"/>
    <lineage>
        <taxon>Bacteria</taxon>
        <taxon>Pseudomonadati</taxon>
        <taxon>Pseudomonadota</taxon>
        <taxon>Alphaproteobacteria</taxon>
        <taxon>Hyphomicrobiales</taxon>
        <taxon>Phyllobacteriaceae</taxon>
        <taxon>Mesorhizobium</taxon>
    </lineage>
</organism>